<keyword evidence="3" id="KW-1185">Reference proteome</keyword>
<feature type="compositionally biased region" description="Polar residues" evidence="1">
    <location>
        <begin position="67"/>
        <end position="93"/>
    </location>
</feature>
<gene>
    <name evidence="2" type="ORF">P5673_007832</name>
</gene>
<protein>
    <submittedName>
        <fullName evidence="2">Uncharacterized protein</fullName>
    </submittedName>
</protein>
<sequence length="225" mass="25322">MVPALDVIHSRVSVARVKDGSAGRHRHHRHHRHSYLGYQSSESGYSAMSAPTAPKSSQVLLELGPESVSTQRHVPVSSQTSPRMTANSHSQSRPGRGGSLPREGSPDKASQYLKLEYPNGVIIHDTRNQGRIPKCLVQQNERNRLRTTATAPLRRLIPAASRRFSSKLLLWQRQLKRYQWERKAQRPFTQTERNETNDVVIACLRSRVDLQVPSSLWGRGGLLNA</sequence>
<accession>A0AAD9QV31</accession>
<proteinExistence type="predicted"/>
<dbReference type="AlphaFoldDB" id="A0AAD9QV31"/>
<name>A0AAD9QV31_ACRCE</name>
<organism evidence="2 3">
    <name type="scientific">Acropora cervicornis</name>
    <name type="common">Staghorn coral</name>
    <dbReference type="NCBI Taxonomy" id="6130"/>
    <lineage>
        <taxon>Eukaryota</taxon>
        <taxon>Metazoa</taxon>
        <taxon>Cnidaria</taxon>
        <taxon>Anthozoa</taxon>
        <taxon>Hexacorallia</taxon>
        <taxon>Scleractinia</taxon>
        <taxon>Astrocoeniina</taxon>
        <taxon>Acroporidae</taxon>
        <taxon>Acropora</taxon>
    </lineage>
</organism>
<feature type="region of interest" description="Disordered" evidence="1">
    <location>
        <begin position="66"/>
        <end position="107"/>
    </location>
</feature>
<comment type="caution">
    <text evidence="2">The sequence shown here is derived from an EMBL/GenBank/DDBJ whole genome shotgun (WGS) entry which is preliminary data.</text>
</comment>
<dbReference type="Proteomes" id="UP001249851">
    <property type="component" value="Unassembled WGS sequence"/>
</dbReference>
<evidence type="ECO:0000313" key="2">
    <source>
        <dbReference type="EMBL" id="KAK2567939.1"/>
    </source>
</evidence>
<reference evidence="2" key="1">
    <citation type="journal article" date="2023" name="G3 (Bethesda)">
        <title>Whole genome assembly and annotation of the endangered Caribbean coral Acropora cervicornis.</title>
        <authorList>
            <person name="Selwyn J.D."/>
            <person name="Vollmer S.V."/>
        </authorList>
    </citation>
    <scope>NUCLEOTIDE SEQUENCE</scope>
    <source>
        <strain evidence="2">K2</strain>
    </source>
</reference>
<evidence type="ECO:0000256" key="1">
    <source>
        <dbReference type="SAM" id="MobiDB-lite"/>
    </source>
</evidence>
<evidence type="ECO:0000313" key="3">
    <source>
        <dbReference type="Proteomes" id="UP001249851"/>
    </source>
</evidence>
<reference evidence="2" key="2">
    <citation type="journal article" date="2023" name="Science">
        <title>Genomic signatures of disease resistance in endangered staghorn corals.</title>
        <authorList>
            <person name="Vollmer S.V."/>
            <person name="Selwyn J.D."/>
            <person name="Despard B.A."/>
            <person name="Roesel C.L."/>
        </authorList>
    </citation>
    <scope>NUCLEOTIDE SEQUENCE</scope>
    <source>
        <strain evidence="2">K2</strain>
    </source>
</reference>
<dbReference type="EMBL" id="JARQWQ010000013">
    <property type="protein sequence ID" value="KAK2567939.1"/>
    <property type="molecule type" value="Genomic_DNA"/>
</dbReference>